<evidence type="ECO:0000313" key="4">
    <source>
        <dbReference type="Proteomes" id="UP000812287"/>
    </source>
</evidence>
<gene>
    <name evidence="3" type="ORF">BT62DRAFT_511643</name>
</gene>
<organism evidence="3 4">
    <name type="scientific">Guyanagaster necrorhizus</name>
    <dbReference type="NCBI Taxonomy" id="856835"/>
    <lineage>
        <taxon>Eukaryota</taxon>
        <taxon>Fungi</taxon>
        <taxon>Dikarya</taxon>
        <taxon>Basidiomycota</taxon>
        <taxon>Agaricomycotina</taxon>
        <taxon>Agaricomycetes</taxon>
        <taxon>Agaricomycetidae</taxon>
        <taxon>Agaricales</taxon>
        <taxon>Marasmiineae</taxon>
        <taxon>Physalacriaceae</taxon>
        <taxon>Guyanagaster</taxon>
    </lineage>
</organism>
<dbReference type="InterPro" id="IPR051236">
    <property type="entry name" value="HAT_RTT109-like"/>
</dbReference>
<evidence type="ECO:0000256" key="2">
    <source>
        <dbReference type="SAM" id="SignalP"/>
    </source>
</evidence>
<feature type="signal peptide" evidence="2">
    <location>
        <begin position="1"/>
        <end position="17"/>
    </location>
</feature>
<name>A0A9P7W0P5_9AGAR</name>
<reference evidence="3" key="1">
    <citation type="submission" date="2020-11" db="EMBL/GenBank/DDBJ databases">
        <title>Adaptations for nitrogen fixation in a non-lichenized fungal sporocarp promotes dispersal by wood-feeding termites.</title>
        <authorList>
            <consortium name="DOE Joint Genome Institute"/>
            <person name="Koch R.A."/>
            <person name="Yoon G."/>
            <person name="Arayal U."/>
            <person name="Lail K."/>
            <person name="Amirebrahimi M."/>
            <person name="Labutti K."/>
            <person name="Lipzen A."/>
            <person name="Riley R."/>
            <person name="Barry K."/>
            <person name="Henrissat B."/>
            <person name="Grigoriev I.V."/>
            <person name="Herr J.R."/>
            <person name="Aime M.C."/>
        </authorList>
    </citation>
    <scope>NUCLEOTIDE SEQUENCE</scope>
    <source>
        <strain evidence="3">MCA 3950</strain>
    </source>
</reference>
<dbReference type="InterPro" id="IPR017946">
    <property type="entry name" value="PLC-like_Pdiesterase_TIM-brl"/>
</dbReference>
<keyword evidence="2" id="KW-0732">Signal</keyword>
<evidence type="ECO:0000256" key="1">
    <source>
        <dbReference type="ARBA" id="ARBA00008858"/>
    </source>
</evidence>
<dbReference type="GO" id="GO:0006629">
    <property type="term" value="P:lipid metabolic process"/>
    <property type="evidence" value="ECO:0007669"/>
    <property type="project" value="InterPro"/>
</dbReference>
<dbReference type="GO" id="GO:0008081">
    <property type="term" value="F:phosphoric diester hydrolase activity"/>
    <property type="evidence" value="ECO:0007669"/>
    <property type="project" value="InterPro"/>
</dbReference>
<evidence type="ECO:0000313" key="3">
    <source>
        <dbReference type="EMBL" id="KAG7450429.1"/>
    </source>
</evidence>
<feature type="chain" id="PRO_5040401164" description="Altered inheritance of mitochondria protein 6" evidence="2">
    <location>
        <begin position="18"/>
        <end position="246"/>
    </location>
</feature>
<dbReference type="SUPFAM" id="SSF51695">
    <property type="entry name" value="PLC-like phosphodiesterases"/>
    <property type="match status" value="1"/>
</dbReference>
<dbReference type="PANTHER" id="PTHR31571:SF5">
    <property type="entry name" value="ALTERED INHERITANCE OF MITOCHONDRIA PROTEIN 6"/>
    <property type="match status" value="1"/>
</dbReference>
<dbReference type="OrthoDB" id="4153866at2759"/>
<proteinExistence type="inferred from homology"/>
<dbReference type="PANTHER" id="PTHR31571">
    <property type="entry name" value="ALTERED INHERITANCE OF MITOCHONDRIA PROTEIN 6"/>
    <property type="match status" value="1"/>
</dbReference>
<dbReference type="RefSeq" id="XP_043043929.1">
    <property type="nucleotide sequence ID" value="XM_043181212.1"/>
</dbReference>
<dbReference type="GeneID" id="66103508"/>
<dbReference type="Proteomes" id="UP000812287">
    <property type="component" value="Unassembled WGS sequence"/>
</dbReference>
<evidence type="ECO:0008006" key="5">
    <source>
        <dbReference type="Google" id="ProtNLM"/>
    </source>
</evidence>
<sequence>MIMLTGVLCFLTSYVSARAGVNDQIAFLQSSNSTLLQYPTQFTQGIVPKAIHSHNDYWRDVPLLTAISLDVASVEADVWLVNKTLYVGHEEAALTKDRTLNSLYIQPLLNVLDLQNPHTDFNNVTSVNGVFDTSSGTALQLFIDIKTNGKEALPVILETLAPLRGKGYLTTFSNETLTKSAVTVIGTGNTPLDGVLALSPRDYFFDAPLAELSATDTIWNDTISPVASTDYEVAVGWNGIGNITEA</sequence>
<protein>
    <recommendedName>
        <fullName evidence="5">Altered inheritance of mitochondria protein 6</fullName>
    </recommendedName>
</protein>
<keyword evidence="4" id="KW-1185">Reference proteome</keyword>
<comment type="caution">
    <text evidence="3">The sequence shown here is derived from an EMBL/GenBank/DDBJ whole genome shotgun (WGS) entry which is preliminary data.</text>
</comment>
<comment type="similarity">
    <text evidence="1">Belongs to the AIM6 family.</text>
</comment>
<dbReference type="EMBL" id="MU250526">
    <property type="protein sequence ID" value="KAG7450429.1"/>
    <property type="molecule type" value="Genomic_DNA"/>
</dbReference>
<dbReference type="AlphaFoldDB" id="A0A9P7W0P5"/>
<accession>A0A9P7W0P5</accession>